<organism evidence="2 4">
    <name type="scientific">Trichuris suis</name>
    <name type="common">pig whipworm</name>
    <dbReference type="NCBI Taxonomy" id="68888"/>
    <lineage>
        <taxon>Eukaryota</taxon>
        <taxon>Metazoa</taxon>
        <taxon>Ecdysozoa</taxon>
        <taxon>Nematoda</taxon>
        <taxon>Enoplea</taxon>
        <taxon>Dorylaimia</taxon>
        <taxon>Trichinellida</taxon>
        <taxon>Trichuridae</taxon>
        <taxon>Trichuris</taxon>
    </lineage>
</organism>
<keyword evidence="4" id="KW-1185">Reference proteome</keyword>
<dbReference type="EMBL" id="KL367478">
    <property type="protein sequence ID" value="KFD72365.1"/>
    <property type="molecule type" value="Genomic_DNA"/>
</dbReference>
<dbReference type="AlphaFoldDB" id="A0A085MK63"/>
<name>A0A085MK63_9BILA</name>
<dbReference type="PANTHER" id="PTHR31296:SF1">
    <property type="entry name" value="MITOCHONDRIAL PROTEIN C2ORF69"/>
    <property type="match status" value="1"/>
</dbReference>
<feature type="signal peptide" evidence="1">
    <location>
        <begin position="1"/>
        <end position="19"/>
    </location>
</feature>
<accession>A0A085MK63</accession>
<gene>
    <name evidence="2" type="ORF">M513_01712</name>
    <name evidence="3" type="ORF">M514_01712</name>
</gene>
<sequence length="303" mass="34796">MKLYRVLLFALCKVLSNRASTNPHNMSALENVRSLRLNSIYGNGDRRNDILCCHSGDVDRFDSLVVFFPGDVQDYREAMESHLENRKFLPWNLEDVGLTLLGQFPTSLLFVVKASQVTGGTFACYRNFVTSNHLGIPQFTDYYGSWKHLEVLIANAIDQLGFPASHLPITLIGFSKGCVVLNQLVYELSESWKECSAFIDKVKAICWLDGGHAGQNSTWLTDTSRLKILAHKMSNCKFQVDVSPYQVRDRSRPWIGRQENEFVQQMMAAGVDIRVFMHFENEKRSIENHFRVIDQFRPFWLTK</sequence>
<dbReference type="GO" id="GO:0005739">
    <property type="term" value="C:mitochondrion"/>
    <property type="evidence" value="ECO:0007669"/>
    <property type="project" value="TreeGrafter"/>
</dbReference>
<dbReference type="InterPro" id="IPR029058">
    <property type="entry name" value="AB_hydrolase_fold"/>
</dbReference>
<evidence type="ECO:0000256" key="1">
    <source>
        <dbReference type="SAM" id="SignalP"/>
    </source>
</evidence>
<dbReference type="SUPFAM" id="SSF53474">
    <property type="entry name" value="alpha/beta-Hydrolases"/>
    <property type="match status" value="1"/>
</dbReference>
<feature type="chain" id="PRO_5010405301" evidence="1">
    <location>
        <begin position="20"/>
        <end position="303"/>
    </location>
</feature>
<evidence type="ECO:0000313" key="2">
    <source>
        <dbReference type="EMBL" id="KFD57609.1"/>
    </source>
</evidence>
<evidence type="ECO:0000313" key="3">
    <source>
        <dbReference type="EMBL" id="KFD72365.1"/>
    </source>
</evidence>
<evidence type="ECO:0000313" key="4">
    <source>
        <dbReference type="Proteomes" id="UP000030764"/>
    </source>
</evidence>
<protein>
    <submittedName>
        <fullName evidence="2">Uncharacterized protein</fullName>
    </submittedName>
</protein>
<reference evidence="2 4" key="1">
    <citation type="journal article" date="2014" name="Nat. Genet.">
        <title>Genome and transcriptome of the porcine whipworm Trichuris suis.</title>
        <authorList>
            <person name="Jex A.R."/>
            <person name="Nejsum P."/>
            <person name="Schwarz E.M."/>
            <person name="Hu L."/>
            <person name="Young N.D."/>
            <person name="Hall R.S."/>
            <person name="Korhonen P.K."/>
            <person name="Liao S."/>
            <person name="Thamsborg S."/>
            <person name="Xia J."/>
            <person name="Xu P."/>
            <person name="Wang S."/>
            <person name="Scheerlinck J.P."/>
            <person name="Hofmann A."/>
            <person name="Sternberg P.W."/>
            <person name="Wang J."/>
            <person name="Gasser R.B."/>
        </authorList>
    </citation>
    <scope>NUCLEOTIDE SEQUENCE [LARGE SCALE GENOMIC DNA]</scope>
    <source>
        <strain evidence="3">DCEP-RM93F</strain>
        <strain evidence="2">DCEP-RM93M</strain>
    </source>
</reference>
<keyword evidence="1" id="KW-0732">Signal</keyword>
<dbReference type="Proteomes" id="UP000030764">
    <property type="component" value="Unassembled WGS sequence"/>
</dbReference>
<proteinExistence type="predicted"/>
<dbReference type="PANTHER" id="PTHR31296">
    <property type="entry name" value="UPF0565 PROTEIN C2ORF69"/>
    <property type="match status" value="1"/>
</dbReference>
<dbReference type="Proteomes" id="UP000030758">
    <property type="component" value="Unassembled WGS sequence"/>
</dbReference>
<dbReference type="InterPro" id="IPR018881">
    <property type="entry name" value="C2orf69_mit"/>
</dbReference>
<dbReference type="Pfam" id="PF10561">
    <property type="entry name" value="C2orf69"/>
    <property type="match status" value="2"/>
</dbReference>
<dbReference type="EMBL" id="KL363188">
    <property type="protein sequence ID" value="KFD57609.1"/>
    <property type="molecule type" value="Genomic_DNA"/>
</dbReference>